<keyword evidence="3" id="KW-1185">Reference proteome</keyword>
<accession>A0A502GLK8</accession>
<keyword evidence="1" id="KW-0732">Signal</keyword>
<dbReference type="AlphaFoldDB" id="A0A502GLK8"/>
<dbReference type="RefSeq" id="WP_140469230.1">
    <property type="nucleotide sequence ID" value="NZ_RCYZ01000010.1"/>
</dbReference>
<gene>
    <name evidence="2" type="ORF">EAH73_20035</name>
</gene>
<name>A0A502GLK8_9BACT</name>
<dbReference type="Pfam" id="PF04450">
    <property type="entry name" value="BSP"/>
    <property type="match status" value="1"/>
</dbReference>
<proteinExistence type="predicted"/>
<protein>
    <submittedName>
        <fullName evidence="2">Secretory protein</fullName>
    </submittedName>
</protein>
<dbReference type="InterPro" id="IPR007541">
    <property type="entry name" value="Uncharacterised_BSP"/>
</dbReference>
<evidence type="ECO:0000256" key="1">
    <source>
        <dbReference type="SAM" id="SignalP"/>
    </source>
</evidence>
<dbReference type="PANTHER" id="PTHR33321:SF12">
    <property type="entry name" value="PLANT BASIC SECRETORY PROTEIN (BSP) FAMILY PROTEIN"/>
    <property type="match status" value="1"/>
</dbReference>
<sequence length="245" mass="27115">MHIRFLTLLVAASLALAAASPAPVGPLGVPGTPLRPPYAAKDSVTKGGYTLVFISKDSTFSAATKRRMTETFFTVYPREAKRFNPRTLKKLTFVIDPAYDGVAATGNGVATYSPKWLREHPEDLDVVTHEVMHVVQAYPEDSCPGWLTEGIADYARYTYGVNNVAGHWALPDYKAGQQYTNSYRVVARFLVWLEQHGHPNVVTALDRAARTRTYTAGIWKQQTGHTLDELWASYTAAPAVQLAYH</sequence>
<dbReference type="PANTHER" id="PTHR33321">
    <property type="match status" value="1"/>
</dbReference>
<dbReference type="OrthoDB" id="211588at2"/>
<organism evidence="2 3">
    <name type="scientific">Hymenobacter nivis</name>
    <dbReference type="NCBI Taxonomy" id="1850093"/>
    <lineage>
        <taxon>Bacteria</taxon>
        <taxon>Pseudomonadati</taxon>
        <taxon>Bacteroidota</taxon>
        <taxon>Cytophagia</taxon>
        <taxon>Cytophagales</taxon>
        <taxon>Hymenobacteraceae</taxon>
        <taxon>Hymenobacter</taxon>
    </lineage>
</organism>
<feature type="chain" id="PRO_5021231229" evidence="1">
    <location>
        <begin position="18"/>
        <end position="245"/>
    </location>
</feature>
<dbReference type="EMBL" id="RCYZ01000010">
    <property type="protein sequence ID" value="TPG61743.1"/>
    <property type="molecule type" value="Genomic_DNA"/>
</dbReference>
<reference evidence="2 3" key="1">
    <citation type="journal article" date="2019" name="Environ. Microbiol.">
        <title>Species interactions and distinct microbial communities in high Arctic permafrost affected cryosols are associated with the CH4 and CO2 gas fluxes.</title>
        <authorList>
            <person name="Altshuler I."/>
            <person name="Hamel J."/>
            <person name="Turney S."/>
            <person name="Magnuson E."/>
            <person name="Levesque R."/>
            <person name="Greer C."/>
            <person name="Whyte L.G."/>
        </authorList>
    </citation>
    <scope>NUCLEOTIDE SEQUENCE [LARGE SCALE GENOMIC DNA]</scope>
    <source>
        <strain evidence="2 3">S9.2P</strain>
    </source>
</reference>
<comment type="caution">
    <text evidence="2">The sequence shown here is derived from an EMBL/GenBank/DDBJ whole genome shotgun (WGS) entry which is preliminary data.</text>
</comment>
<evidence type="ECO:0000313" key="3">
    <source>
        <dbReference type="Proteomes" id="UP000317646"/>
    </source>
</evidence>
<dbReference type="Proteomes" id="UP000317646">
    <property type="component" value="Unassembled WGS sequence"/>
</dbReference>
<evidence type="ECO:0000313" key="2">
    <source>
        <dbReference type="EMBL" id="TPG61743.1"/>
    </source>
</evidence>
<feature type="signal peptide" evidence="1">
    <location>
        <begin position="1"/>
        <end position="17"/>
    </location>
</feature>